<dbReference type="AlphaFoldDB" id="A0A438F4Q6"/>
<evidence type="ECO:0000259" key="2">
    <source>
        <dbReference type="Pfam" id="PF00294"/>
    </source>
</evidence>
<gene>
    <name evidence="3" type="ORF">CK203_096316</name>
</gene>
<dbReference type="InterPro" id="IPR036691">
    <property type="entry name" value="Endo/exonu/phosph_ase_sf"/>
</dbReference>
<reference evidence="3 4" key="1">
    <citation type="journal article" date="2018" name="PLoS Genet.">
        <title>Population sequencing reveals clonal diversity and ancestral inbreeding in the grapevine cultivar Chardonnay.</title>
        <authorList>
            <person name="Roach M.J."/>
            <person name="Johnson D.L."/>
            <person name="Bohlmann J."/>
            <person name="van Vuuren H.J."/>
            <person name="Jones S.J."/>
            <person name="Pretorius I.S."/>
            <person name="Schmidt S.A."/>
            <person name="Borneman A.R."/>
        </authorList>
    </citation>
    <scope>NUCLEOTIDE SEQUENCE [LARGE SCALE GENOMIC DNA]</scope>
    <source>
        <strain evidence="4">cv. Chardonnay</strain>
        <tissue evidence="3">Leaf</tissue>
    </source>
</reference>
<protein>
    <recommendedName>
        <fullName evidence="2">Carbohydrate kinase PfkB domain-containing protein</fullName>
    </recommendedName>
</protein>
<sequence>MLTLSSPISPHNALQNPRPAIRRRFTALNCKGIQLSVPSHCYTAGGDCTSGGVALKSVDVATLGNLCVDLVLNVPELPPASFLDRKAYMERLAASPPDKKYWEAGGNCNMAIAAKRLGLCCVTIGHVGNEIYGDFLLDVLHDEGIDTVGMNEDTDVVDSASASYETLLCWVLVDPLQRHGFCSRADFSKEPAFSWMSKLSREVKMAIRKSKILFCNGYGFDELSPSLIISALDYAVEVGTSVFFDPGPRGKSLSVGTPEQQRALGQFLTMSDVLLLTSDEEVGGKLSGRIVEKSKGFSSWIRFGEFSLCNLLDGVEACCRDEVGKRCSKVWVENGREFRLKRRSNKAGRFIHCMVKTMETKRFSLCFPEGRGLPRGWSVLAEKLHHLGVDALSVVGVAPPFFKGVRSFKDTVLNLDWWRPEIGCYQKEVHVWIKVVGLPLHFWCRETLKRLVIPMESLLKGMRILLEVNKCSGPEFWCAQLGAKRRGLCKWLKAWLFMQYIYGWEVPPCLTHVEPKGKTNGWKDGDEGEGQSRVVEGMRRQSLNLQKEVVDLSPPSGGGRLVGMVLATMLGLAGRDVDKRGVLGDGGDCVVEQGVDYPCVESLRLGVESGLNFVKGPDVLSRFKDTGDGFSEDVSGSGVVSPPRQAFSSPISLQLSTDEALLEKMVSYPGGCDAGCSEVASSSSRRLVEVKEKGLLMELGLLKMILIDGNLLEVPMLKGKEVMVGEVRTSFVEGRNCGLGEDVETTEETRFFNRLAAFSKFLGMPTQGFEDEILALLDKIKARKNQGDRKHSKRKNKSSSSRSKRELKKLKWSVNYKRNRKIPKVGAVNAIRVAGGILVFLDNRVLELIFTGVYGPTLGSAKEDFWDELGAIGGQWSDPLCLRGDFNVVRFTGERTGALRLSSTMRRFTKVIDDLHLRDLPLLGGTFTWSGSLNNQAHSRLDRFLVSEGWEGHFSSVLQCILPKPMSDHSPILLDVGGMWRGSSPFRKNLALTQVGFWDSKELLGTLTIEEETAREASRIEFRKWAFMEETSWRQKSREVWLKEVDIKGGIVQAFQILLLESGDWHPSISGMDFVALNRQDAAKLEEPFIKEEVFNALSALNGDKTPGLDGFSMAFWQCC</sequence>
<name>A0A438F4Q6_VITVI</name>
<dbReference type="Gene3D" id="3.60.10.10">
    <property type="entry name" value="Endonuclease/exonuclease/phosphatase"/>
    <property type="match status" value="1"/>
</dbReference>
<evidence type="ECO:0000313" key="3">
    <source>
        <dbReference type="EMBL" id="RVW54975.1"/>
    </source>
</evidence>
<dbReference type="InterPro" id="IPR011611">
    <property type="entry name" value="PfkB_dom"/>
</dbReference>
<accession>A0A438F4Q6</accession>
<dbReference type="SUPFAM" id="SSF53613">
    <property type="entry name" value="Ribokinase-like"/>
    <property type="match status" value="1"/>
</dbReference>
<evidence type="ECO:0000256" key="1">
    <source>
        <dbReference type="SAM" id="MobiDB-lite"/>
    </source>
</evidence>
<comment type="caution">
    <text evidence="3">The sequence shown here is derived from an EMBL/GenBank/DDBJ whole genome shotgun (WGS) entry which is preliminary data.</text>
</comment>
<dbReference type="SUPFAM" id="SSF56219">
    <property type="entry name" value="DNase I-like"/>
    <property type="match status" value="1"/>
</dbReference>
<dbReference type="OrthoDB" id="415590at2759"/>
<dbReference type="PANTHER" id="PTHR47826">
    <property type="entry name" value="OS03G0164700 PROTEIN"/>
    <property type="match status" value="1"/>
</dbReference>
<evidence type="ECO:0000313" key="4">
    <source>
        <dbReference type="Proteomes" id="UP000288805"/>
    </source>
</evidence>
<dbReference type="Gene3D" id="3.40.1190.20">
    <property type="match status" value="1"/>
</dbReference>
<feature type="domain" description="Carbohydrate kinase PfkB" evidence="2">
    <location>
        <begin position="100"/>
        <end position="155"/>
    </location>
</feature>
<dbReference type="Pfam" id="PF00294">
    <property type="entry name" value="PfkB"/>
    <property type="match status" value="1"/>
</dbReference>
<feature type="region of interest" description="Disordered" evidence="1">
    <location>
        <begin position="784"/>
        <end position="807"/>
    </location>
</feature>
<organism evidence="3 4">
    <name type="scientific">Vitis vinifera</name>
    <name type="common">Grape</name>
    <dbReference type="NCBI Taxonomy" id="29760"/>
    <lineage>
        <taxon>Eukaryota</taxon>
        <taxon>Viridiplantae</taxon>
        <taxon>Streptophyta</taxon>
        <taxon>Embryophyta</taxon>
        <taxon>Tracheophyta</taxon>
        <taxon>Spermatophyta</taxon>
        <taxon>Magnoliopsida</taxon>
        <taxon>eudicotyledons</taxon>
        <taxon>Gunneridae</taxon>
        <taxon>Pentapetalae</taxon>
        <taxon>rosids</taxon>
        <taxon>Vitales</taxon>
        <taxon>Vitaceae</taxon>
        <taxon>Viteae</taxon>
        <taxon>Vitis</taxon>
    </lineage>
</organism>
<proteinExistence type="predicted"/>
<dbReference type="InterPro" id="IPR029056">
    <property type="entry name" value="Ribokinase-like"/>
</dbReference>
<dbReference type="Proteomes" id="UP000288805">
    <property type="component" value="Unassembled WGS sequence"/>
</dbReference>
<dbReference type="EMBL" id="QGNW01001123">
    <property type="protein sequence ID" value="RVW54975.1"/>
    <property type="molecule type" value="Genomic_DNA"/>
</dbReference>
<dbReference type="PANTHER" id="PTHR47826:SF1">
    <property type="entry name" value="OS03G0164700 PROTEIN"/>
    <property type="match status" value="1"/>
</dbReference>